<keyword evidence="7" id="KW-1185">Reference proteome</keyword>
<name>A0A8T0A437_9BILA</name>
<dbReference type="GO" id="GO:0004106">
    <property type="term" value="F:chorismate mutase activity"/>
    <property type="evidence" value="ECO:0007669"/>
    <property type="project" value="UniProtKB-EC"/>
</dbReference>
<dbReference type="SUPFAM" id="SSF48600">
    <property type="entry name" value="Chorismate mutase II"/>
    <property type="match status" value="1"/>
</dbReference>
<dbReference type="AlphaFoldDB" id="A0A8T0A437"/>
<dbReference type="Gene3D" id="1.20.59.10">
    <property type="entry name" value="Chorismate mutase"/>
    <property type="match status" value="1"/>
</dbReference>
<dbReference type="EC" id="5.4.99.5" evidence="2"/>
<feature type="domain" description="Chorismate mutase" evidence="5">
    <location>
        <begin position="1"/>
        <end position="87"/>
    </location>
</feature>
<keyword evidence="4" id="KW-0413">Isomerase</keyword>
<dbReference type="InterPro" id="IPR002701">
    <property type="entry name" value="CM_II_prokaryot"/>
</dbReference>
<dbReference type="PANTHER" id="PTHR38041:SF2">
    <property type="entry name" value="SECRETED CHORISMATE MUTASE"/>
    <property type="match status" value="1"/>
</dbReference>
<evidence type="ECO:0000256" key="1">
    <source>
        <dbReference type="ARBA" id="ARBA00004817"/>
    </source>
</evidence>
<dbReference type="InterPro" id="IPR036979">
    <property type="entry name" value="CM_dom_sf"/>
</dbReference>
<dbReference type="PIRSF" id="PIRSF036575">
    <property type="entry name" value="CM_nematode"/>
    <property type="match status" value="1"/>
</dbReference>
<protein>
    <recommendedName>
        <fullName evidence="2">chorismate mutase</fullName>
        <ecNumber evidence="2">5.4.99.5</ecNumber>
    </recommendedName>
</protein>
<dbReference type="InterPro" id="IPR051331">
    <property type="entry name" value="Chorismate_mutase-related"/>
</dbReference>
<keyword evidence="3" id="KW-0732">Signal</keyword>
<evidence type="ECO:0000256" key="3">
    <source>
        <dbReference type="ARBA" id="ARBA00022729"/>
    </source>
</evidence>
<dbReference type="GO" id="GO:0009697">
    <property type="term" value="P:salicylic acid biosynthetic process"/>
    <property type="evidence" value="ECO:0007669"/>
    <property type="project" value="TreeGrafter"/>
</dbReference>
<comment type="caution">
    <text evidence="6">The sequence shown here is derived from an EMBL/GenBank/DDBJ whole genome shotgun (WGS) entry which is preliminary data.</text>
</comment>
<dbReference type="PROSITE" id="PS51168">
    <property type="entry name" value="CHORISMATE_MUT_2"/>
    <property type="match status" value="1"/>
</dbReference>
<dbReference type="InterPro" id="IPR036263">
    <property type="entry name" value="Chorismate_II_sf"/>
</dbReference>
<dbReference type="Proteomes" id="UP000605970">
    <property type="component" value="Unassembled WGS sequence"/>
</dbReference>
<evidence type="ECO:0000259" key="5">
    <source>
        <dbReference type="PROSITE" id="PS51168"/>
    </source>
</evidence>
<proteinExistence type="predicted"/>
<dbReference type="OrthoDB" id="10432806at2759"/>
<dbReference type="PANTHER" id="PTHR38041">
    <property type="entry name" value="CHORISMATE MUTASE"/>
    <property type="match status" value="1"/>
</dbReference>
<dbReference type="EMBL" id="JABEBT010000002">
    <property type="protein sequence ID" value="KAF7640079.1"/>
    <property type="molecule type" value="Genomic_DNA"/>
</dbReference>
<accession>A0A8T0A437</accession>
<reference evidence="6" key="1">
    <citation type="journal article" date="2020" name="Ecol. Evol.">
        <title>Genome structure and content of the rice root-knot nematode (Meloidogyne graminicola).</title>
        <authorList>
            <person name="Phan N.T."/>
            <person name="Danchin E.G.J."/>
            <person name="Klopp C."/>
            <person name="Perfus-Barbeoch L."/>
            <person name="Kozlowski D.K."/>
            <person name="Koutsovoulos G.D."/>
            <person name="Lopez-Roques C."/>
            <person name="Bouchez O."/>
            <person name="Zahm M."/>
            <person name="Besnard G."/>
            <person name="Bellafiore S."/>
        </authorList>
    </citation>
    <scope>NUCLEOTIDE SEQUENCE</scope>
    <source>
        <strain evidence="6">VN-18</strain>
    </source>
</reference>
<dbReference type="InterPro" id="IPR008240">
    <property type="entry name" value="Chorismate_mutase_periplasmic"/>
</dbReference>
<dbReference type="GO" id="GO:0046417">
    <property type="term" value="P:chorismate metabolic process"/>
    <property type="evidence" value="ECO:0007669"/>
    <property type="project" value="InterPro"/>
</dbReference>
<gene>
    <name evidence="6" type="ORF">Mgra_00000523</name>
</gene>
<organism evidence="6 7">
    <name type="scientific">Meloidogyne graminicola</name>
    <dbReference type="NCBI Taxonomy" id="189291"/>
    <lineage>
        <taxon>Eukaryota</taxon>
        <taxon>Metazoa</taxon>
        <taxon>Ecdysozoa</taxon>
        <taxon>Nematoda</taxon>
        <taxon>Chromadorea</taxon>
        <taxon>Rhabditida</taxon>
        <taxon>Tylenchina</taxon>
        <taxon>Tylenchomorpha</taxon>
        <taxon>Tylenchoidea</taxon>
        <taxon>Meloidogynidae</taxon>
        <taxon>Meloidogyninae</taxon>
        <taxon>Meloidogyne</taxon>
    </lineage>
</organism>
<dbReference type="NCBIfam" id="TIGR01806">
    <property type="entry name" value="CM_mono2"/>
    <property type="match status" value="1"/>
</dbReference>
<dbReference type="Pfam" id="PF01817">
    <property type="entry name" value="CM_2"/>
    <property type="match status" value="1"/>
</dbReference>
<evidence type="ECO:0000256" key="4">
    <source>
        <dbReference type="ARBA" id="ARBA00023235"/>
    </source>
</evidence>
<sequence>IEGVENINKDNSISQFINQSNNRLILAYNVALYKVINKQNITDPIREQQLLNNVISTGKTLSLKEDYVKQIFKDQINANKDIQNFYIELWKHQGTPKGEVPDLNNDIRPKINKINDNLLQSLVQIQKISSSKDCLNKVNKAFNNFIMRINQIDVINNSLKTAISHLCNYSKKNN</sequence>
<evidence type="ECO:0000313" key="7">
    <source>
        <dbReference type="Proteomes" id="UP000605970"/>
    </source>
</evidence>
<evidence type="ECO:0000313" key="6">
    <source>
        <dbReference type="EMBL" id="KAF7640079.1"/>
    </source>
</evidence>
<comment type="pathway">
    <text evidence="1">Metabolic intermediate biosynthesis; prephenate biosynthesis; prephenate from chorismate: step 1/1.</text>
</comment>
<evidence type="ECO:0000256" key="2">
    <source>
        <dbReference type="ARBA" id="ARBA00012404"/>
    </source>
</evidence>
<feature type="non-terminal residue" evidence="6">
    <location>
        <position position="1"/>
    </location>
</feature>
<dbReference type="SMART" id="SM00830">
    <property type="entry name" value="CM_2"/>
    <property type="match status" value="1"/>
</dbReference>